<feature type="signal peptide" evidence="1">
    <location>
        <begin position="1"/>
        <end position="23"/>
    </location>
</feature>
<name>A0A7W3Y4U0_9GAMM</name>
<protein>
    <recommendedName>
        <fullName evidence="4">Lipoprotein</fullName>
    </recommendedName>
</protein>
<comment type="caution">
    <text evidence="2">The sequence shown here is derived from an EMBL/GenBank/DDBJ whole genome shotgun (WGS) entry which is preliminary data.</text>
</comment>
<accession>A0A7W3Y4U0</accession>
<dbReference type="RefSeq" id="WP_182685420.1">
    <property type="nucleotide sequence ID" value="NZ_JACHTF010000003.1"/>
</dbReference>
<organism evidence="2 3">
    <name type="scientific">Marilutibacter spongiae</name>
    <dbReference type="NCBI Taxonomy" id="2025720"/>
    <lineage>
        <taxon>Bacteria</taxon>
        <taxon>Pseudomonadati</taxon>
        <taxon>Pseudomonadota</taxon>
        <taxon>Gammaproteobacteria</taxon>
        <taxon>Lysobacterales</taxon>
        <taxon>Lysobacteraceae</taxon>
        <taxon>Marilutibacter</taxon>
    </lineage>
</organism>
<dbReference type="Proteomes" id="UP000523196">
    <property type="component" value="Unassembled WGS sequence"/>
</dbReference>
<evidence type="ECO:0000313" key="3">
    <source>
        <dbReference type="Proteomes" id="UP000523196"/>
    </source>
</evidence>
<dbReference type="AlphaFoldDB" id="A0A7W3Y4U0"/>
<proteinExistence type="predicted"/>
<evidence type="ECO:0000256" key="1">
    <source>
        <dbReference type="SAM" id="SignalP"/>
    </source>
</evidence>
<keyword evidence="1" id="KW-0732">Signal</keyword>
<gene>
    <name evidence="2" type="ORF">H4F98_04450</name>
</gene>
<keyword evidence="3" id="KW-1185">Reference proteome</keyword>
<dbReference type="PROSITE" id="PS51257">
    <property type="entry name" value="PROKAR_LIPOPROTEIN"/>
    <property type="match status" value="1"/>
</dbReference>
<feature type="chain" id="PRO_5031076394" description="Lipoprotein" evidence="1">
    <location>
        <begin position="24"/>
        <end position="78"/>
    </location>
</feature>
<sequence>MNSKLRIVLLSLPLLGLSACASAPAPRTAPAPERSSSNAVAIDEAYVAYVERVARRRGINVTWVHQPRAQLPRTSTDE</sequence>
<evidence type="ECO:0008006" key="4">
    <source>
        <dbReference type="Google" id="ProtNLM"/>
    </source>
</evidence>
<dbReference type="EMBL" id="JACHTF010000003">
    <property type="protein sequence ID" value="MBB1059818.1"/>
    <property type="molecule type" value="Genomic_DNA"/>
</dbReference>
<evidence type="ECO:0000313" key="2">
    <source>
        <dbReference type="EMBL" id="MBB1059818.1"/>
    </source>
</evidence>
<reference evidence="2 3" key="1">
    <citation type="submission" date="2020-08" db="EMBL/GenBank/DDBJ databases">
        <authorList>
            <person name="Xu S."/>
            <person name="Li A."/>
        </authorList>
    </citation>
    <scope>NUCLEOTIDE SEQUENCE [LARGE SCALE GENOMIC DNA]</scope>
    <source>
        <strain evidence="2 3">119BY6-57</strain>
    </source>
</reference>